<keyword evidence="2" id="KW-1185">Reference proteome</keyword>
<protein>
    <submittedName>
        <fullName evidence="1">Uncharacterized protein</fullName>
    </submittedName>
</protein>
<evidence type="ECO:0000313" key="1">
    <source>
        <dbReference type="EMBL" id="ERN05700.1"/>
    </source>
</evidence>
<accession>W1PF75</accession>
<dbReference type="Proteomes" id="UP000017836">
    <property type="component" value="Unassembled WGS sequence"/>
</dbReference>
<dbReference type="Gramene" id="ERN05700">
    <property type="protein sequence ID" value="ERN05700"/>
    <property type="gene ID" value="AMTR_s00006p00221830"/>
</dbReference>
<reference evidence="2" key="1">
    <citation type="journal article" date="2013" name="Science">
        <title>The Amborella genome and the evolution of flowering plants.</title>
        <authorList>
            <consortium name="Amborella Genome Project"/>
        </authorList>
    </citation>
    <scope>NUCLEOTIDE SEQUENCE [LARGE SCALE GENOMIC DNA]</scope>
</reference>
<evidence type="ECO:0000313" key="2">
    <source>
        <dbReference type="Proteomes" id="UP000017836"/>
    </source>
</evidence>
<proteinExistence type="predicted"/>
<dbReference type="HOGENOM" id="CLU_1919870_0_0_1"/>
<dbReference type="EMBL" id="KI393980">
    <property type="protein sequence ID" value="ERN05700.1"/>
    <property type="molecule type" value="Genomic_DNA"/>
</dbReference>
<name>W1PF75_AMBTC</name>
<dbReference type="AlphaFoldDB" id="W1PF75"/>
<sequence length="132" mass="15120">MEEEEQRHAFIYELSEEDVVVPLTVYGERDRASMREIMYMSMHAWEIMERLAWLAPMSWSADAYKPQLGKLQLEPTEMTRQLALMTLTLEQVGGDPTQVTKAQRIVLRPLVPASPAALRGSSRCRVHSRASM</sequence>
<gene>
    <name evidence="1" type="ORF">AMTR_s00006p00221830</name>
</gene>
<organism evidence="1 2">
    <name type="scientific">Amborella trichopoda</name>
    <dbReference type="NCBI Taxonomy" id="13333"/>
    <lineage>
        <taxon>Eukaryota</taxon>
        <taxon>Viridiplantae</taxon>
        <taxon>Streptophyta</taxon>
        <taxon>Embryophyta</taxon>
        <taxon>Tracheophyta</taxon>
        <taxon>Spermatophyta</taxon>
        <taxon>Magnoliopsida</taxon>
        <taxon>Amborellales</taxon>
        <taxon>Amborellaceae</taxon>
        <taxon>Amborella</taxon>
    </lineage>
</organism>